<organism evidence="3 4">
    <name type="scientific">Citrus sinensis</name>
    <name type="common">Sweet orange</name>
    <name type="synonym">Citrus aurantium var. sinensis</name>
    <dbReference type="NCBI Taxonomy" id="2711"/>
    <lineage>
        <taxon>Eukaryota</taxon>
        <taxon>Viridiplantae</taxon>
        <taxon>Streptophyta</taxon>
        <taxon>Embryophyta</taxon>
        <taxon>Tracheophyta</taxon>
        <taxon>Spermatophyta</taxon>
        <taxon>Magnoliopsida</taxon>
        <taxon>eudicotyledons</taxon>
        <taxon>Gunneridae</taxon>
        <taxon>Pentapetalae</taxon>
        <taxon>rosids</taxon>
        <taxon>malvids</taxon>
        <taxon>Sapindales</taxon>
        <taxon>Rutaceae</taxon>
        <taxon>Aurantioideae</taxon>
        <taxon>Citrus</taxon>
    </lineage>
</organism>
<dbReference type="Gene3D" id="3.30.40.10">
    <property type="entry name" value="Zinc/RING finger domain, C3HC4 (zinc finger)"/>
    <property type="match status" value="1"/>
</dbReference>
<feature type="non-terminal residue" evidence="3">
    <location>
        <position position="1"/>
    </location>
</feature>
<proteinExistence type="predicted"/>
<dbReference type="SUPFAM" id="SSF57850">
    <property type="entry name" value="RING/U-box"/>
    <property type="match status" value="1"/>
</dbReference>
<feature type="compositionally biased region" description="Basic and acidic residues" evidence="1">
    <location>
        <begin position="75"/>
        <end position="91"/>
    </location>
</feature>
<protein>
    <recommendedName>
        <fullName evidence="2">PUB 62/63 C-terminal domain-containing protein</fullName>
    </recommendedName>
</protein>
<accession>A0A067ED59</accession>
<name>A0A067ED59_CITSI</name>
<sequence>GAFLDDAMVVSCGHSFGGLMLRKVIDTSRCTICSAEIETGSLVPNLALRAAAVAIKQEDDRRLFHNAALRKRRKEMGDQMDPMRRSNRENGDATTTDDGLNRGVQYPFSVNEKVLIKGNRRTPEKFVGKEAVITSQCLNGWYLLNIIGSGENVRLQYRSLRKILNSQTIEDSCPSHQVQNSSS</sequence>
<dbReference type="EMBL" id="KK785023">
    <property type="protein sequence ID" value="KDO53028.1"/>
    <property type="molecule type" value="Genomic_DNA"/>
</dbReference>
<evidence type="ECO:0000313" key="3">
    <source>
        <dbReference type="EMBL" id="KDO53028.1"/>
    </source>
</evidence>
<dbReference type="STRING" id="2711.A0A067ED59"/>
<feature type="region of interest" description="Disordered" evidence="1">
    <location>
        <begin position="71"/>
        <end position="102"/>
    </location>
</feature>
<dbReference type="InterPro" id="IPR057649">
    <property type="entry name" value="PUB62-63_C"/>
</dbReference>
<evidence type="ECO:0000256" key="1">
    <source>
        <dbReference type="SAM" id="MobiDB-lite"/>
    </source>
</evidence>
<dbReference type="PANTHER" id="PTHR33644">
    <property type="entry name" value="U-BOX DOMAIN-CONTAINING PROTEIN 62-RELATED"/>
    <property type="match status" value="1"/>
</dbReference>
<keyword evidence="4" id="KW-1185">Reference proteome</keyword>
<dbReference type="Pfam" id="PF23112">
    <property type="entry name" value="PUB62-63_C"/>
    <property type="match status" value="1"/>
</dbReference>
<dbReference type="AlphaFoldDB" id="A0A067ED59"/>
<gene>
    <name evidence="3" type="ORF">CISIN_1g0077961mg</name>
</gene>
<evidence type="ECO:0000259" key="2">
    <source>
        <dbReference type="Pfam" id="PF23112"/>
    </source>
</evidence>
<feature type="domain" description="PUB 62/63 C-terminal" evidence="2">
    <location>
        <begin position="104"/>
        <end position="162"/>
    </location>
</feature>
<reference evidence="3 4" key="1">
    <citation type="submission" date="2014-04" db="EMBL/GenBank/DDBJ databases">
        <authorList>
            <consortium name="International Citrus Genome Consortium"/>
            <person name="Gmitter F."/>
            <person name="Chen C."/>
            <person name="Farmerie W."/>
            <person name="Harkins T."/>
            <person name="Desany B."/>
            <person name="Mohiuddin M."/>
            <person name="Kodira C."/>
            <person name="Borodovsky M."/>
            <person name="Lomsadze A."/>
            <person name="Burns P."/>
            <person name="Jenkins J."/>
            <person name="Prochnik S."/>
            <person name="Shu S."/>
            <person name="Chapman J."/>
            <person name="Pitluck S."/>
            <person name="Schmutz J."/>
            <person name="Rokhsar D."/>
        </authorList>
    </citation>
    <scope>NUCLEOTIDE SEQUENCE</scope>
</reference>
<dbReference type="PANTHER" id="PTHR33644:SF3">
    <property type="entry name" value="RING_U-BOX SUPERFAMILY PROTEIN"/>
    <property type="match status" value="1"/>
</dbReference>
<evidence type="ECO:0000313" key="4">
    <source>
        <dbReference type="Proteomes" id="UP000027120"/>
    </source>
</evidence>
<dbReference type="Proteomes" id="UP000027120">
    <property type="component" value="Unassembled WGS sequence"/>
</dbReference>
<dbReference type="InterPro" id="IPR013083">
    <property type="entry name" value="Znf_RING/FYVE/PHD"/>
</dbReference>